<keyword evidence="4" id="KW-0964">Secreted</keyword>
<evidence type="ECO:0000256" key="8">
    <source>
        <dbReference type="ARBA" id="ARBA00023288"/>
    </source>
</evidence>
<evidence type="ECO:0000256" key="3">
    <source>
        <dbReference type="ARBA" id="ARBA00022473"/>
    </source>
</evidence>
<evidence type="ECO:0000256" key="4">
    <source>
        <dbReference type="ARBA" id="ARBA00022525"/>
    </source>
</evidence>
<comment type="similarity">
    <text evidence="2 9">Belongs to the Wnt family.</text>
</comment>
<protein>
    <recommendedName>
        <fullName evidence="9">Protein Wnt</fullName>
    </recommendedName>
</protein>
<evidence type="ECO:0000256" key="2">
    <source>
        <dbReference type="ARBA" id="ARBA00005683"/>
    </source>
</evidence>
<keyword evidence="7" id="KW-1015">Disulfide bond</keyword>
<dbReference type="FunCoup" id="A0A482XC54">
    <property type="interactions" value="123"/>
</dbReference>
<keyword evidence="8" id="KW-0449">Lipoprotein</keyword>
<accession>A0A482XC54</accession>
<evidence type="ECO:0000256" key="1">
    <source>
        <dbReference type="ARBA" id="ARBA00004498"/>
    </source>
</evidence>
<comment type="function">
    <text evidence="9">Ligand for members of the frizzled family of seven transmembrane receptors.</text>
</comment>
<evidence type="ECO:0000256" key="6">
    <source>
        <dbReference type="ARBA" id="ARBA00022687"/>
    </source>
</evidence>
<dbReference type="InParanoid" id="A0A482XC54"/>
<dbReference type="SMR" id="A0A482XC54"/>
<dbReference type="GO" id="GO:0030182">
    <property type="term" value="P:neuron differentiation"/>
    <property type="evidence" value="ECO:0007669"/>
    <property type="project" value="TreeGrafter"/>
</dbReference>
<dbReference type="GO" id="GO:0007517">
    <property type="term" value="P:muscle organ development"/>
    <property type="evidence" value="ECO:0007669"/>
    <property type="project" value="UniProtKB-ARBA"/>
</dbReference>
<keyword evidence="3 9" id="KW-0217">Developmental protein</keyword>
<proteinExistence type="inferred from homology"/>
<evidence type="ECO:0000256" key="7">
    <source>
        <dbReference type="ARBA" id="ARBA00023157"/>
    </source>
</evidence>
<dbReference type="PANTHER" id="PTHR12027:SF98">
    <property type="entry name" value="PROTEIN WNT"/>
    <property type="match status" value="1"/>
</dbReference>
<dbReference type="GO" id="GO:0000902">
    <property type="term" value="P:cell morphogenesis"/>
    <property type="evidence" value="ECO:0007669"/>
    <property type="project" value="UniProtKB-ARBA"/>
</dbReference>
<dbReference type="InterPro" id="IPR005817">
    <property type="entry name" value="Wnt"/>
</dbReference>
<reference evidence="10 11" key="1">
    <citation type="journal article" date="2017" name="Gigascience">
        <title>Genome sequence of the small brown planthopper, Laodelphax striatellus.</title>
        <authorList>
            <person name="Zhu J."/>
            <person name="Jiang F."/>
            <person name="Wang X."/>
            <person name="Yang P."/>
            <person name="Bao Y."/>
            <person name="Zhao W."/>
            <person name="Wang W."/>
            <person name="Lu H."/>
            <person name="Wang Q."/>
            <person name="Cui N."/>
            <person name="Li J."/>
            <person name="Chen X."/>
            <person name="Luo L."/>
            <person name="Yu J."/>
            <person name="Kang L."/>
            <person name="Cui F."/>
        </authorList>
    </citation>
    <scope>NUCLEOTIDE SEQUENCE [LARGE SCALE GENOMIC DNA]</scope>
    <source>
        <strain evidence="10">Lst14</strain>
    </source>
</reference>
<dbReference type="AlphaFoldDB" id="A0A482XC54"/>
<dbReference type="Proteomes" id="UP000291343">
    <property type="component" value="Unassembled WGS sequence"/>
</dbReference>
<dbReference type="InterPro" id="IPR043158">
    <property type="entry name" value="Wnt_C"/>
</dbReference>
<dbReference type="Pfam" id="PF00110">
    <property type="entry name" value="wnt"/>
    <property type="match status" value="1"/>
</dbReference>
<evidence type="ECO:0000256" key="9">
    <source>
        <dbReference type="RuleBase" id="RU003500"/>
    </source>
</evidence>
<evidence type="ECO:0000256" key="5">
    <source>
        <dbReference type="ARBA" id="ARBA00022530"/>
    </source>
</evidence>
<dbReference type="GO" id="GO:0060560">
    <property type="term" value="P:developmental growth involved in morphogenesis"/>
    <property type="evidence" value="ECO:0007669"/>
    <property type="project" value="UniProtKB-ARBA"/>
</dbReference>
<evidence type="ECO:0000313" key="11">
    <source>
        <dbReference type="Proteomes" id="UP000291343"/>
    </source>
</evidence>
<name>A0A482XC54_LAOST</name>
<dbReference type="EMBL" id="QKKF02013261">
    <property type="protein sequence ID" value="RZF43048.1"/>
    <property type="molecule type" value="Genomic_DNA"/>
</dbReference>
<keyword evidence="5" id="KW-0272">Extracellular matrix</keyword>
<dbReference type="GO" id="GO:0005109">
    <property type="term" value="F:frizzled binding"/>
    <property type="evidence" value="ECO:0007669"/>
    <property type="project" value="TreeGrafter"/>
</dbReference>
<dbReference type="STRING" id="195883.A0A482XC54"/>
<dbReference type="OrthoDB" id="5945655at2759"/>
<keyword evidence="6 9" id="KW-0879">Wnt signaling pathway</keyword>
<dbReference type="Gene3D" id="3.30.2460.20">
    <property type="match status" value="1"/>
</dbReference>
<dbReference type="GO" id="GO:0005615">
    <property type="term" value="C:extracellular space"/>
    <property type="evidence" value="ECO:0007669"/>
    <property type="project" value="TreeGrafter"/>
</dbReference>
<dbReference type="InterPro" id="IPR018161">
    <property type="entry name" value="Wnt_CS"/>
</dbReference>
<keyword evidence="11" id="KW-1185">Reference proteome</keyword>
<dbReference type="SMART" id="SM00097">
    <property type="entry name" value="WNT1"/>
    <property type="match status" value="1"/>
</dbReference>
<dbReference type="PANTHER" id="PTHR12027">
    <property type="entry name" value="WNT RELATED"/>
    <property type="match status" value="1"/>
</dbReference>
<dbReference type="GO" id="GO:0045165">
    <property type="term" value="P:cell fate commitment"/>
    <property type="evidence" value="ECO:0007669"/>
    <property type="project" value="TreeGrafter"/>
</dbReference>
<evidence type="ECO:0000313" key="10">
    <source>
        <dbReference type="EMBL" id="RZF43048.1"/>
    </source>
</evidence>
<gene>
    <name evidence="10" type="ORF">LSTR_LSTR001226</name>
</gene>
<dbReference type="GO" id="GO:0005125">
    <property type="term" value="F:cytokine activity"/>
    <property type="evidence" value="ECO:0007669"/>
    <property type="project" value="TreeGrafter"/>
</dbReference>
<dbReference type="PRINTS" id="PR01349">
    <property type="entry name" value="WNTPROTEIN"/>
</dbReference>
<dbReference type="PROSITE" id="PS00246">
    <property type="entry name" value="WNT1"/>
    <property type="match status" value="1"/>
</dbReference>
<sequence length="317" mass="35212">MTKLCSTVVKTDKVESIFENENDIKPVEVGKASDNNTNCIDQGYRESAFSSAIAAAGVAASVARACSSGRLLACGCQARTRSSAVGSAAATAAAEKTSPATRWKWGGCSHNLQYGIEFSKKFLDAREKGAGDIQSRVNLHNTDFGRLAVATNMQVRCKCHGVSGSCELKTCWKAAPDFRQVGTVLKEKFRSAVLVDQSNLGNGSPLLLRDSKRRRPRWRRLKKRPKKRRRDMSLELFYYQRSPNFCERDATLDIAGTVGRQCNRTSRGVDGCASLCCGRGYNMVRQKRTERCDCTFHWCCYVKCRNCTTIHWISVCK</sequence>
<organism evidence="10 11">
    <name type="scientific">Laodelphax striatellus</name>
    <name type="common">Small brown planthopper</name>
    <name type="synonym">Delphax striatella</name>
    <dbReference type="NCBI Taxonomy" id="195883"/>
    <lineage>
        <taxon>Eukaryota</taxon>
        <taxon>Metazoa</taxon>
        <taxon>Ecdysozoa</taxon>
        <taxon>Arthropoda</taxon>
        <taxon>Hexapoda</taxon>
        <taxon>Insecta</taxon>
        <taxon>Pterygota</taxon>
        <taxon>Neoptera</taxon>
        <taxon>Paraneoptera</taxon>
        <taxon>Hemiptera</taxon>
        <taxon>Auchenorrhyncha</taxon>
        <taxon>Fulgoroidea</taxon>
        <taxon>Delphacidae</taxon>
        <taxon>Criomorphinae</taxon>
        <taxon>Laodelphax</taxon>
    </lineage>
</organism>
<dbReference type="FunFam" id="3.30.2460.20:FF:000001">
    <property type="entry name" value="Wnt homolog"/>
    <property type="match status" value="1"/>
</dbReference>
<comment type="subcellular location">
    <subcellularLocation>
        <location evidence="1 9">Secreted</location>
        <location evidence="1 9">Extracellular space</location>
        <location evidence="1 9">Extracellular matrix</location>
    </subcellularLocation>
</comment>
<dbReference type="GO" id="GO:0060070">
    <property type="term" value="P:canonical Wnt signaling pathway"/>
    <property type="evidence" value="ECO:0007669"/>
    <property type="project" value="TreeGrafter"/>
</dbReference>
<comment type="caution">
    <text evidence="10">The sequence shown here is derived from an EMBL/GenBank/DDBJ whole genome shotgun (WGS) entry which is preliminary data.</text>
</comment>